<evidence type="ECO:0000313" key="2">
    <source>
        <dbReference type="EMBL" id="AOT61594.1"/>
    </source>
</evidence>
<accession>A0A1D8G816</accession>
<proteinExistence type="predicted"/>
<dbReference type="AlphaFoldDB" id="A0A1D8G816"/>
<dbReference type="KEGG" id="srn:A4G23_04482"/>
<feature type="transmembrane region" description="Helical" evidence="1">
    <location>
        <begin position="20"/>
        <end position="44"/>
    </location>
</feature>
<dbReference type="EMBL" id="CP017316">
    <property type="protein sequence ID" value="AOT61594.1"/>
    <property type="molecule type" value="Genomic_DNA"/>
</dbReference>
<keyword evidence="3" id="KW-1185">Reference proteome</keyword>
<protein>
    <submittedName>
        <fullName evidence="2">Uncharacterized protein</fullName>
    </submittedName>
</protein>
<sequence length="190" mass="20165">MDESGFRRRPGRGSVGRRLVLVVVGVLAGAGVAGAVGLWIYGVYTMSAPSQSVRVGMRVDGSRVVVKVPVCPADAVGEVEVFDGESEKSLWRARDPKTSDGRRGKVTLWADDEFHVSEAGRQPSPLPRALDVLVTFAGSEDGTGGYFDMRRVLAAKLPDGQYWTDDGPMTGEAIDAQWKCGASAPSPSAP</sequence>
<gene>
    <name evidence="2" type="ORF">A4G23_04482</name>
</gene>
<dbReference type="Proteomes" id="UP000095349">
    <property type="component" value="Chromosome"/>
</dbReference>
<name>A0A1D8G816_9ACTN</name>
<organism evidence="2 3">
    <name type="scientific">Streptomyces rubrolavendulae</name>
    <dbReference type="NCBI Taxonomy" id="285473"/>
    <lineage>
        <taxon>Bacteria</taxon>
        <taxon>Bacillati</taxon>
        <taxon>Actinomycetota</taxon>
        <taxon>Actinomycetes</taxon>
        <taxon>Kitasatosporales</taxon>
        <taxon>Streptomycetaceae</taxon>
        <taxon>Streptomyces</taxon>
    </lineage>
</organism>
<evidence type="ECO:0000256" key="1">
    <source>
        <dbReference type="SAM" id="Phobius"/>
    </source>
</evidence>
<keyword evidence="1" id="KW-1133">Transmembrane helix</keyword>
<evidence type="ECO:0000313" key="3">
    <source>
        <dbReference type="Proteomes" id="UP000095349"/>
    </source>
</evidence>
<keyword evidence="1" id="KW-0472">Membrane</keyword>
<reference evidence="2 3" key="1">
    <citation type="submission" date="2016-09" db="EMBL/GenBank/DDBJ databases">
        <title>Streptomyces rubrolavendulae MJM4426 Genome sequencing and assembly.</title>
        <authorList>
            <person name="Kim J.-G."/>
        </authorList>
    </citation>
    <scope>NUCLEOTIDE SEQUENCE [LARGE SCALE GENOMIC DNA]</scope>
    <source>
        <strain evidence="2 3">MJM4426</strain>
    </source>
</reference>
<keyword evidence="1" id="KW-0812">Transmembrane</keyword>